<evidence type="ECO:0000313" key="6">
    <source>
        <dbReference type="Proteomes" id="UP000233375"/>
    </source>
</evidence>
<feature type="domain" description="HTH araC/xylS-type" evidence="4">
    <location>
        <begin position="291"/>
        <end position="389"/>
    </location>
</feature>
<proteinExistence type="predicted"/>
<dbReference type="PANTHER" id="PTHR43280:SF34">
    <property type="entry name" value="ARAC-FAMILY TRANSCRIPTIONAL REGULATOR"/>
    <property type="match status" value="1"/>
</dbReference>
<dbReference type="SMART" id="SM00342">
    <property type="entry name" value="HTH_ARAC"/>
    <property type="match status" value="1"/>
</dbReference>
<evidence type="ECO:0000259" key="4">
    <source>
        <dbReference type="PROSITE" id="PS01124"/>
    </source>
</evidence>
<dbReference type="OrthoDB" id="247151at2"/>
<gene>
    <name evidence="5" type="ORF">CWS01_21645</name>
</gene>
<dbReference type="RefSeq" id="WP_101179594.1">
    <property type="nucleotide sequence ID" value="NZ_PISE01000071.1"/>
</dbReference>
<dbReference type="Proteomes" id="UP000233375">
    <property type="component" value="Unassembled WGS sequence"/>
</dbReference>
<keyword evidence="1" id="KW-0805">Transcription regulation</keyword>
<name>A0A2N0YWF4_9BACI</name>
<comment type="caution">
    <text evidence="5">The sequence shown here is derived from an EMBL/GenBank/DDBJ whole genome shotgun (WGS) entry which is preliminary data.</text>
</comment>
<dbReference type="InterPro" id="IPR009057">
    <property type="entry name" value="Homeodomain-like_sf"/>
</dbReference>
<dbReference type="Gene3D" id="1.10.10.60">
    <property type="entry name" value="Homeodomain-like"/>
    <property type="match status" value="2"/>
</dbReference>
<keyword evidence="3" id="KW-0804">Transcription</keyword>
<dbReference type="SUPFAM" id="SSF46689">
    <property type="entry name" value="Homeodomain-like"/>
    <property type="match status" value="2"/>
</dbReference>
<reference evidence="5 6" key="1">
    <citation type="journal article" date="2003" name="Int. J. Syst. Evol. Microbiol.">
        <title>Bacillus nealsonii sp. nov., isolated from a spacecraft-assembly facility, whose spores are gamma-radiation resistant.</title>
        <authorList>
            <person name="Venkateswaran K."/>
            <person name="Kempf M."/>
            <person name="Chen F."/>
            <person name="Satomi M."/>
            <person name="Nicholson W."/>
            <person name="Kern R."/>
        </authorList>
    </citation>
    <scope>NUCLEOTIDE SEQUENCE [LARGE SCALE GENOMIC DNA]</scope>
    <source>
        <strain evidence="5 6">FO-92</strain>
    </source>
</reference>
<organism evidence="5 6">
    <name type="scientific">Niallia nealsonii</name>
    <dbReference type="NCBI Taxonomy" id="115979"/>
    <lineage>
        <taxon>Bacteria</taxon>
        <taxon>Bacillati</taxon>
        <taxon>Bacillota</taxon>
        <taxon>Bacilli</taxon>
        <taxon>Bacillales</taxon>
        <taxon>Bacillaceae</taxon>
        <taxon>Niallia</taxon>
    </lineage>
</organism>
<dbReference type="AlphaFoldDB" id="A0A2N0YWF4"/>
<evidence type="ECO:0000256" key="2">
    <source>
        <dbReference type="ARBA" id="ARBA00023125"/>
    </source>
</evidence>
<evidence type="ECO:0000313" key="5">
    <source>
        <dbReference type="EMBL" id="PKG21588.1"/>
    </source>
</evidence>
<dbReference type="GO" id="GO:0043565">
    <property type="term" value="F:sequence-specific DNA binding"/>
    <property type="evidence" value="ECO:0007669"/>
    <property type="project" value="InterPro"/>
</dbReference>
<dbReference type="PROSITE" id="PS01124">
    <property type="entry name" value="HTH_ARAC_FAMILY_2"/>
    <property type="match status" value="1"/>
</dbReference>
<dbReference type="EMBL" id="PISE01000071">
    <property type="protein sequence ID" value="PKG21588.1"/>
    <property type="molecule type" value="Genomic_DNA"/>
</dbReference>
<accession>A0A2N0YWF4</accession>
<dbReference type="Pfam" id="PF12833">
    <property type="entry name" value="HTH_18"/>
    <property type="match status" value="1"/>
</dbReference>
<protein>
    <recommendedName>
        <fullName evidence="4">HTH araC/xylS-type domain-containing protein</fullName>
    </recommendedName>
</protein>
<keyword evidence="6" id="KW-1185">Reference proteome</keyword>
<dbReference type="PANTHER" id="PTHR43280">
    <property type="entry name" value="ARAC-FAMILY TRANSCRIPTIONAL REGULATOR"/>
    <property type="match status" value="1"/>
</dbReference>
<dbReference type="GO" id="GO:0003700">
    <property type="term" value="F:DNA-binding transcription factor activity"/>
    <property type="evidence" value="ECO:0007669"/>
    <property type="project" value="InterPro"/>
</dbReference>
<dbReference type="InterPro" id="IPR018060">
    <property type="entry name" value="HTH_AraC"/>
</dbReference>
<sequence>MKRPTEFIETACKLVRNATNIPIFFIKKNQEITRIFNIVSSSLIEQKKLPKTLLDHFFSINLIKPIQLVYLNNRNDCVVLLPYPEKNEERILLWPNAENYFLDHTLSIPLETEKTYDTNALFNTAILLHHLFYQESLTLTQVKQDNENVHTSPTPDIIELKIMEQRENSSYHSSFLAEKKIFQSIQLGNPEKMLYYFKLHSQEGIYGTLSKKDLLRNKKNFLITGITLATRASIEGGLYPEIAYNLSDSYIQHIEEINSIQTLDKLLEEILIDFTERVRKANRSHYTKTILLCQEYIFNHLYEELKLEVIAKQLNISPSYLSNKFKEETGETLKAFIQRKKIEEAKNLIVYSDLSVSEIYSVLNFHDQSYFIKVFKKLTGLTPKQYKNSFIIKTS</sequence>
<evidence type="ECO:0000256" key="3">
    <source>
        <dbReference type="ARBA" id="ARBA00023163"/>
    </source>
</evidence>
<evidence type="ECO:0000256" key="1">
    <source>
        <dbReference type="ARBA" id="ARBA00023015"/>
    </source>
</evidence>
<keyword evidence="2" id="KW-0238">DNA-binding</keyword>